<gene>
    <name evidence="1" type="ORF">AAFF_G00255610</name>
</gene>
<protein>
    <submittedName>
        <fullName evidence="1">Uncharacterized protein</fullName>
    </submittedName>
</protein>
<evidence type="ECO:0000313" key="2">
    <source>
        <dbReference type="Proteomes" id="UP001221898"/>
    </source>
</evidence>
<dbReference type="EMBL" id="JAINUG010000346">
    <property type="protein sequence ID" value="KAJ8377603.1"/>
    <property type="molecule type" value="Genomic_DNA"/>
</dbReference>
<proteinExistence type="predicted"/>
<organism evidence="1 2">
    <name type="scientific">Aldrovandia affinis</name>
    <dbReference type="NCBI Taxonomy" id="143900"/>
    <lineage>
        <taxon>Eukaryota</taxon>
        <taxon>Metazoa</taxon>
        <taxon>Chordata</taxon>
        <taxon>Craniata</taxon>
        <taxon>Vertebrata</taxon>
        <taxon>Euteleostomi</taxon>
        <taxon>Actinopterygii</taxon>
        <taxon>Neopterygii</taxon>
        <taxon>Teleostei</taxon>
        <taxon>Notacanthiformes</taxon>
        <taxon>Halosauridae</taxon>
        <taxon>Aldrovandia</taxon>
    </lineage>
</organism>
<dbReference type="AlphaFoldDB" id="A0AAD7W333"/>
<name>A0AAD7W333_9TELE</name>
<dbReference type="Proteomes" id="UP001221898">
    <property type="component" value="Unassembled WGS sequence"/>
</dbReference>
<sequence length="164" mass="18030">MPKSKTAPETQALRFSRHALTAPSWRNRPHTARCFCAVSEGRSRGGWDAEPVEQIELVTFTTTQQLLHFLARDTASTLGQRPSPLTGDLHMNTGTVSCFTSWQDQHIMNTLGQRPSHPSSPHRPALIMNTGSDVTQGPVTPSSSPRTAIHLSIIRVKTVTCVIH</sequence>
<reference evidence="1" key="1">
    <citation type="journal article" date="2023" name="Science">
        <title>Genome structures resolve the early diversification of teleost fishes.</title>
        <authorList>
            <person name="Parey E."/>
            <person name="Louis A."/>
            <person name="Montfort J."/>
            <person name="Bouchez O."/>
            <person name="Roques C."/>
            <person name="Iampietro C."/>
            <person name="Lluch J."/>
            <person name="Castinel A."/>
            <person name="Donnadieu C."/>
            <person name="Desvignes T."/>
            <person name="Floi Bucao C."/>
            <person name="Jouanno E."/>
            <person name="Wen M."/>
            <person name="Mejri S."/>
            <person name="Dirks R."/>
            <person name="Jansen H."/>
            <person name="Henkel C."/>
            <person name="Chen W.J."/>
            <person name="Zahm M."/>
            <person name="Cabau C."/>
            <person name="Klopp C."/>
            <person name="Thompson A.W."/>
            <person name="Robinson-Rechavi M."/>
            <person name="Braasch I."/>
            <person name="Lecointre G."/>
            <person name="Bobe J."/>
            <person name="Postlethwait J.H."/>
            <person name="Berthelot C."/>
            <person name="Roest Crollius H."/>
            <person name="Guiguen Y."/>
        </authorList>
    </citation>
    <scope>NUCLEOTIDE SEQUENCE</scope>
    <source>
        <strain evidence="1">NC1722</strain>
    </source>
</reference>
<keyword evidence="2" id="KW-1185">Reference proteome</keyword>
<comment type="caution">
    <text evidence="1">The sequence shown here is derived from an EMBL/GenBank/DDBJ whole genome shotgun (WGS) entry which is preliminary data.</text>
</comment>
<evidence type="ECO:0000313" key="1">
    <source>
        <dbReference type="EMBL" id="KAJ8377603.1"/>
    </source>
</evidence>
<accession>A0AAD7W333</accession>